<name>A0A834J5B8_VESVU</name>
<accession>A0A834J5B8</accession>
<keyword evidence="2" id="KW-1185">Reference proteome</keyword>
<evidence type="ECO:0000313" key="1">
    <source>
        <dbReference type="EMBL" id="KAF7381431.1"/>
    </source>
</evidence>
<proteinExistence type="predicted"/>
<dbReference type="Proteomes" id="UP000614350">
    <property type="component" value="Unassembled WGS sequence"/>
</dbReference>
<reference evidence="1" key="1">
    <citation type="journal article" date="2020" name="G3 (Bethesda)">
        <title>High-Quality Assemblies for Three Invasive Social Wasps from the &lt;i&gt;Vespula&lt;/i&gt; Genus.</title>
        <authorList>
            <person name="Harrop T.W.R."/>
            <person name="Guhlin J."/>
            <person name="McLaughlin G.M."/>
            <person name="Permina E."/>
            <person name="Stockwell P."/>
            <person name="Gilligan J."/>
            <person name="Le Lec M.F."/>
            <person name="Gruber M.A.M."/>
            <person name="Quinn O."/>
            <person name="Lovegrove M."/>
            <person name="Duncan E.J."/>
            <person name="Remnant E.J."/>
            <person name="Van Eeckhoven J."/>
            <person name="Graham B."/>
            <person name="Knapp R.A."/>
            <person name="Langford K.W."/>
            <person name="Kronenberg Z."/>
            <person name="Press M.O."/>
            <person name="Eacker S.M."/>
            <person name="Wilson-Rankin E.E."/>
            <person name="Purcell J."/>
            <person name="Lester P.J."/>
            <person name="Dearden P.K."/>
        </authorList>
    </citation>
    <scope>NUCLEOTIDE SEQUENCE</scope>
    <source>
        <strain evidence="1">Marl-1</strain>
    </source>
</reference>
<protein>
    <submittedName>
        <fullName evidence="1">Uncharacterized protein</fullName>
    </submittedName>
</protein>
<gene>
    <name evidence="1" type="ORF">HZH66_013825</name>
</gene>
<dbReference type="EMBL" id="JACSEA010000020">
    <property type="protein sequence ID" value="KAF7381431.1"/>
    <property type="molecule type" value="Genomic_DNA"/>
</dbReference>
<organism evidence="1 2">
    <name type="scientific">Vespula vulgaris</name>
    <name type="common">Yellow jacket</name>
    <name type="synonym">Wasp</name>
    <dbReference type="NCBI Taxonomy" id="7454"/>
    <lineage>
        <taxon>Eukaryota</taxon>
        <taxon>Metazoa</taxon>
        <taxon>Ecdysozoa</taxon>
        <taxon>Arthropoda</taxon>
        <taxon>Hexapoda</taxon>
        <taxon>Insecta</taxon>
        <taxon>Pterygota</taxon>
        <taxon>Neoptera</taxon>
        <taxon>Endopterygota</taxon>
        <taxon>Hymenoptera</taxon>
        <taxon>Apocrita</taxon>
        <taxon>Aculeata</taxon>
        <taxon>Vespoidea</taxon>
        <taxon>Vespidae</taxon>
        <taxon>Vespinae</taxon>
        <taxon>Vespula</taxon>
    </lineage>
</organism>
<dbReference type="AlphaFoldDB" id="A0A834J5B8"/>
<evidence type="ECO:0000313" key="2">
    <source>
        <dbReference type="Proteomes" id="UP000614350"/>
    </source>
</evidence>
<comment type="caution">
    <text evidence="1">The sequence shown here is derived from an EMBL/GenBank/DDBJ whole genome shotgun (WGS) entry which is preliminary data.</text>
</comment>
<sequence length="201" mass="23429">MSKEKLNNYDIMTNTFNMALNNNKIERTSDSFKKKHLELAYIVPRPGGYFHELKQSEIDSQDSNSFITEDATSSLNIYQPKLINSNNTHIDDVLQSNIKCCNLCPLTKDQEKYDRIRMCGIVISTVMMIANRSYNDIRPEHVKWTKTYFQNLKGEDDYPHNIARILQILEDLKKANLIEHTEIKNNIELNEDDILISELIN</sequence>